<dbReference type="RefSeq" id="XP_041551125.1">
    <property type="nucleotide sequence ID" value="XM_041697884.1"/>
</dbReference>
<dbReference type="AlphaFoldDB" id="A0A7R7XCK1"/>
<feature type="compositionally biased region" description="Polar residues" evidence="1">
    <location>
        <begin position="139"/>
        <end position="151"/>
    </location>
</feature>
<reference evidence="2" key="1">
    <citation type="submission" date="2021-01" db="EMBL/GenBank/DDBJ databases">
        <authorList>
            <consortium name="Aspergillus puulaauensis MK2 genome sequencing consortium"/>
            <person name="Kazuki M."/>
            <person name="Futagami T."/>
        </authorList>
    </citation>
    <scope>NUCLEOTIDE SEQUENCE</scope>
    <source>
        <strain evidence="2">MK2</strain>
    </source>
</reference>
<sequence>MPRTNKRRSADDPVEQPVTPKRRRRRIVWDHRRDKYLLLAIFAHMKVKTPNFQEIADILGNETYSADTLTRRFRVLRQMATEVMEDRHDKGLEVLEEETTERDRDVIIVDEPAVPNLAPQPPITPSSIRSERAAAEPTSPISENPIPSQRQRNAKETPIPAAHRLIPKVQCHQKETNRNLAVNRSLIVLAKTVPKAVSQLYLLPTATD</sequence>
<feature type="region of interest" description="Disordered" evidence="1">
    <location>
        <begin position="1"/>
        <end position="22"/>
    </location>
</feature>
<dbReference type="KEGG" id="apuu:APUU_11759A"/>
<name>A0A7R7XCK1_9EURO</name>
<reference evidence="2" key="2">
    <citation type="submission" date="2021-02" db="EMBL/GenBank/DDBJ databases">
        <title>Aspergillus puulaauensis MK2 genome sequence.</title>
        <authorList>
            <person name="Futagami T."/>
            <person name="Mori K."/>
            <person name="Kadooka C."/>
            <person name="Tanaka T."/>
        </authorList>
    </citation>
    <scope>NUCLEOTIDE SEQUENCE</scope>
    <source>
        <strain evidence="2">MK2</strain>
    </source>
</reference>
<evidence type="ECO:0000313" key="3">
    <source>
        <dbReference type="Proteomes" id="UP000654913"/>
    </source>
</evidence>
<dbReference type="GeneID" id="64968936"/>
<organism evidence="2 3">
    <name type="scientific">Aspergillus puulaauensis</name>
    <dbReference type="NCBI Taxonomy" id="1220207"/>
    <lineage>
        <taxon>Eukaryota</taxon>
        <taxon>Fungi</taxon>
        <taxon>Dikarya</taxon>
        <taxon>Ascomycota</taxon>
        <taxon>Pezizomycotina</taxon>
        <taxon>Eurotiomycetes</taxon>
        <taxon>Eurotiomycetidae</taxon>
        <taxon>Eurotiales</taxon>
        <taxon>Aspergillaceae</taxon>
        <taxon>Aspergillus</taxon>
    </lineage>
</organism>
<dbReference type="OrthoDB" id="4510819at2759"/>
<accession>A0A7R7XCK1</accession>
<feature type="region of interest" description="Disordered" evidence="1">
    <location>
        <begin position="114"/>
        <end position="155"/>
    </location>
</feature>
<gene>
    <name evidence="2" type="ORF">APUU_11759A</name>
</gene>
<evidence type="ECO:0000256" key="1">
    <source>
        <dbReference type="SAM" id="MobiDB-lite"/>
    </source>
</evidence>
<dbReference type="Proteomes" id="UP000654913">
    <property type="component" value="Chromosome 1"/>
</dbReference>
<evidence type="ECO:0000313" key="2">
    <source>
        <dbReference type="EMBL" id="BCS18931.1"/>
    </source>
</evidence>
<dbReference type="EMBL" id="AP024443">
    <property type="protein sequence ID" value="BCS18931.1"/>
    <property type="molecule type" value="Genomic_DNA"/>
</dbReference>
<keyword evidence="3" id="KW-1185">Reference proteome</keyword>
<protein>
    <submittedName>
        <fullName evidence="2">Uncharacterized protein</fullName>
    </submittedName>
</protein>
<proteinExistence type="predicted"/>